<gene>
    <name evidence="5" type="ORF">JOQ06_023686</name>
</gene>
<keyword evidence="4" id="KW-0206">Cytoskeleton</keyword>
<dbReference type="Proteomes" id="UP001219934">
    <property type="component" value="Unassembled WGS sequence"/>
</dbReference>
<dbReference type="InterPro" id="IPR018159">
    <property type="entry name" value="Spectrin/alpha-actinin"/>
</dbReference>
<dbReference type="GO" id="GO:0005886">
    <property type="term" value="C:plasma membrane"/>
    <property type="evidence" value="ECO:0007669"/>
    <property type="project" value="TreeGrafter"/>
</dbReference>
<comment type="caution">
    <text evidence="5">The sequence shown here is derived from an EMBL/GenBank/DDBJ whole genome shotgun (WGS) entry which is preliminary data.</text>
</comment>
<reference evidence="5" key="1">
    <citation type="submission" date="2022-11" db="EMBL/GenBank/DDBJ databases">
        <title>Chromosome-level genome of Pogonophryne albipinna.</title>
        <authorList>
            <person name="Jo E."/>
        </authorList>
    </citation>
    <scope>NUCLEOTIDE SEQUENCE</scope>
    <source>
        <strain evidence="5">SGF0006</strain>
        <tissue evidence="5">Muscle</tissue>
    </source>
</reference>
<dbReference type="PANTHER" id="PTHR12268">
    <property type="entry name" value="E3 UBIQUITIN-PROTEIN LIGASE KCMF1"/>
    <property type="match status" value="1"/>
</dbReference>
<dbReference type="InterPro" id="IPR050774">
    <property type="entry name" value="KCMF1/Dystrophin"/>
</dbReference>
<dbReference type="EMBL" id="JAPTMU010000003">
    <property type="protein sequence ID" value="KAJ4946008.1"/>
    <property type="molecule type" value="Genomic_DNA"/>
</dbReference>
<evidence type="ECO:0000313" key="6">
    <source>
        <dbReference type="Proteomes" id="UP001219934"/>
    </source>
</evidence>
<dbReference type="Gene3D" id="1.20.58.60">
    <property type="match status" value="2"/>
</dbReference>
<evidence type="ECO:0000256" key="2">
    <source>
        <dbReference type="ARBA" id="ARBA00022490"/>
    </source>
</evidence>
<feature type="non-terminal residue" evidence="5">
    <location>
        <position position="519"/>
    </location>
</feature>
<protein>
    <submittedName>
        <fullName evidence="5">Uncharacterized protein</fullName>
    </submittedName>
</protein>
<comment type="subcellular location">
    <subcellularLocation>
        <location evidence="1">Cytoplasm</location>
    </subcellularLocation>
</comment>
<evidence type="ECO:0000256" key="1">
    <source>
        <dbReference type="ARBA" id="ARBA00004496"/>
    </source>
</evidence>
<dbReference type="InterPro" id="IPR002017">
    <property type="entry name" value="Spectrin_repeat"/>
</dbReference>
<keyword evidence="2" id="KW-0963">Cytoplasm</keyword>
<dbReference type="FunFam" id="1.20.58.60:FF:000056">
    <property type="entry name" value="utrophin isoform X1"/>
    <property type="match status" value="1"/>
</dbReference>
<accession>A0AAD6FUJ6</accession>
<dbReference type="AlphaFoldDB" id="A0AAD6FUJ6"/>
<evidence type="ECO:0000256" key="3">
    <source>
        <dbReference type="ARBA" id="ARBA00022837"/>
    </source>
</evidence>
<organism evidence="5 6">
    <name type="scientific">Pogonophryne albipinna</name>
    <dbReference type="NCBI Taxonomy" id="1090488"/>
    <lineage>
        <taxon>Eukaryota</taxon>
        <taxon>Metazoa</taxon>
        <taxon>Chordata</taxon>
        <taxon>Craniata</taxon>
        <taxon>Vertebrata</taxon>
        <taxon>Euteleostomi</taxon>
        <taxon>Actinopterygii</taxon>
        <taxon>Neopterygii</taxon>
        <taxon>Teleostei</taxon>
        <taxon>Neoteleostei</taxon>
        <taxon>Acanthomorphata</taxon>
        <taxon>Eupercaria</taxon>
        <taxon>Perciformes</taxon>
        <taxon>Notothenioidei</taxon>
        <taxon>Pogonophryne</taxon>
    </lineage>
</organism>
<name>A0AAD6FUJ6_9TELE</name>
<dbReference type="PANTHER" id="PTHR12268:SF14">
    <property type="entry name" value="DYSTROPHIN-1"/>
    <property type="match status" value="1"/>
</dbReference>
<dbReference type="SMART" id="SM00150">
    <property type="entry name" value="SPEC"/>
    <property type="match status" value="1"/>
</dbReference>
<evidence type="ECO:0000313" key="5">
    <source>
        <dbReference type="EMBL" id="KAJ4946008.1"/>
    </source>
</evidence>
<dbReference type="Pfam" id="PF00435">
    <property type="entry name" value="Spectrin"/>
    <property type="match status" value="2"/>
</dbReference>
<dbReference type="CDD" id="cd00176">
    <property type="entry name" value="SPEC"/>
    <property type="match status" value="1"/>
</dbReference>
<dbReference type="SUPFAM" id="SSF46966">
    <property type="entry name" value="Spectrin repeat"/>
    <property type="match status" value="2"/>
</dbReference>
<keyword evidence="6" id="KW-1185">Reference proteome</keyword>
<keyword evidence="3" id="KW-0106">Calcium</keyword>
<sequence>NMIWKKDGLKYLGVFLGNKSIVLRNWEDVIGKIEGKLSKWRWLLPQMSFKGVLAQIQKKLVDFFWEGLHWVPQGVLFLSREEGGQGLIHLASRTATFRIQFLQRYLTGPADLVWRDVSSCILRRVKPLIHKARLDVSSSETPGLTVALCRSKTLCLQQLVDAVGPELSDARALGSLLGLHSVRVAERILQLWSQILSPDDKRLLRSYGQGRAKPDPADPFPEIYLSPGLGELTGPLLKVANQGQMTIHTVDKKTIYMNIVKTTNKNALKDRASTVWSTRLEAFSDNSGKLQLSLQEIIEWLTAKDEELSAQLPIGGDVGAVQHQREFNQAFMEDVKSRGPFIYSVLESAQAFLAQHPFQEPEETLADGKEVSPRRRILNVSRSVWKQANVASDLWEKLTAHCVDRHRHMEMTLERLLQIQAAMEELAVALEQAEGVRAAWEPVGDLFIDSLQDHIDATKLFKEELTQVKEGMKHINDLAHQLAISDVHLSMDNARALEHLNSRWKVLQVEFTAGPVLTV</sequence>
<evidence type="ECO:0000256" key="4">
    <source>
        <dbReference type="ARBA" id="ARBA00023212"/>
    </source>
</evidence>
<proteinExistence type="predicted"/>